<sequence length="172" mass="19336">MLEKIKWNDFIKIISPQYYVLFVTSDGTNTNLTGISWFTIVSWDPPMVIISIRNSRYGYELVKKNPEFVVCFPSEEQIVPAEMCGRKSGRDVDKVAEGKFELLPAAKVKVPLIADSTACLECVLKNEVIAGDHVILLAEVVECHGDFNLAKHVYTTGYTEFYSLDYSGPESE</sequence>
<evidence type="ECO:0000256" key="3">
    <source>
        <dbReference type="ARBA" id="ARBA00038054"/>
    </source>
</evidence>
<dbReference type="SUPFAM" id="SSF50475">
    <property type="entry name" value="FMN-binding split barrel"/>
    <property type="match status" value="1"/>
</dbReference>
<keyword evidence="2" id="KW-0285">Flavoprotein</keyword>
<gene>
    <name evidence="5" type="ORF">A2Y62_09380</name>
</gene>
<dbReference type="EMBL" id="MFGW01000027">
    <property type="protein sequence ID" value="OGF68048.1"/>
    <property type="molecule type" value="Genomic_DNA"/>
</dbReference>
<proteinExistence type="inferred from homology"/>
<reference evidence="5 6" key="1">
    <citation type="journal article" date="2016" name="Nat. Commun.">
        <title>Thousands of microbial genomes shed light on interconnected biogeochemical processes in an aquifer system.</title>
        <authorList>
            <person name="Anantharaman K."/>
            <person name="Brown C.T."/>
            <person name="Hug L.A."/>
            <person name="Sharon I."/>
            <person name="Castelle C.J."/>
            <person name="Probst A.J."/>
            <person name="Thomas B.C."/>
            <person name="Singh A."/>
            <person name="Wilkins M.J."/>
            <person name="Karaoz U."/>
            <person name="Brodie E.L."/>
            <person name="Williams K.H."/>
            <person name="Hubbard S.S."/>
            <person name="Banfield J.F."/>
        </authorList>
    </citation>
    <scope>NUCLEOTIDE SEQUENCE [LARGE SCALE GENOMIC DNA]</scope>
</reference>
<dbReference type="Gene3D" id="2.30.110.10">
    <property type="entry name" value="Electron Transport, Fmn-binding Protein, Chain A"/>
    <property type="match status" value="1"/>
</dbReference>
<protein>
    <recommendedName>
        <fullName evidence="4">Flavin reductase like domain-containing protein</fullName>
    </recommendedName>
</protein>
<evidence type="ECO:0000313" key="6">
    <source>
        <dbReference type="Proteomes" id="UP000178943"/>
    </source>
</evidence>
<dbReference type="GO" id="GO:0010181">
    <property type="term" value="F:FMN binding"/>
    <property type="evidence" value="ECO:0007669"/>
    <property type="project" value="InterPro"/>
</dbReference>
<accession>A0A1F5VXB8</accession>
<dbReference type="PANTHER" id="PTHR43567">
    <property type="entry name" value="FLAVOREDOXIN-RELATED-RELATED"/>
    <property type="match status" value="1"/>
</dbReference>
<comment type="cofactor">
    <cofactor evidence="1">
        <name>FMN</name>
        <dbReference type="ChEBI" id="CHEBI:58210"/>
    </cofactor>
</comment>
<comment type="caution">
    <text evidence="5">The sequence shown here is derived from an EMBL/GenBank/DDBJ whole genome shotgun (WGS) entry which is preliminary data.</text>
</comment>
<dbReference type="PANTHER" id="PTHR43567:SF1">
    <property type="entry name" value="FLAVOREDOXIN"/>
    <property type="match status" value="1"/>
</dbReference>
<comment type="similarity">
    <text evidence="3">Belongs to the flavoredoxin family.</text>
</comment>
<dbReference type="Pfam" id="PF01613">
    <property type="entry name" value="Flavin_Reduct"/>
    <property type="match status" value="1"/>
</dbReference>
<dbReference type="InterPro" id="IPR002563">
    <property type="entry name" value="Flavin_Rdtase-like_dom"/>
</dbReference>
<dbReference type="SMART" id="SM00903">
    <property type="entry name" value="Flavin_Reduct"/>
    <property type="match status" value="1"/>
</dbReference>
<dbReference type="Proteomes" id="UP000178943">
    <property type="component" value="Unassembled WGS sequence"/>
</dbReference>
<dbReference type="InterPro" id="IPR012349">
    <property type="entry name" value="Split_barrel_FMN-bd"/>
</dbReference>
<dbReference type="InterPro" id="IPR052174">
    <property type="entry name" value="Flavoredoxin"/>
</dbReference>
<dbReference type="GO" id="GO:0016646">
    <property type="term" value="F:oxidoreductase activity, acting on the CH-NH group of donors, NAD or NADP as acceptor"/>
    <property type="evidence" value="ECO:0007669"/>
    <property type="project" value="UniProtKB-ARBA"/>
</dbReference>
<organism evidence="5 6">
    <name type="scientific">Candidatus Fischerbacteria bacterium RBG_13_37_8</name>
    <dbReference type="NCBI Taxonomy" id="1817863"/>
    <lineage>
        <taxon>Bacteria</taxon>
        <taxon>Candidatus Fischeribacteriota</taxon>
    </lineage>
</organism>
<dbReference type="AlphaFoldDB" id="A0A1F5VXB8"/>
<dbReference type="STRING" id="1817863.A2Y62_09380"/>
<evidence type="ECO:0000256" key="2">
    <source>
        <dbReference type="ARBA" id="ARBA00022630"/>
    </source>
</evidence>
<name>A0A1F5VXB8_9BACT</name>
<evidence type="ECO:0000256" key="1">
    <source>
        <dbReference type="ARBA" id="ARBA00001917"/>
    </source>
</evidence>
<feature type="domain" description="Flavin reductase like" evidence="4">
    <location>
        <begin position="10"/>
        <end position="158"/>
    </location>
</feature>
<evidence type="ECO:0000259" key="4">
    <source>
        <dbReference type="SMART" id="SM00903"/>
    </source>
</evidence>
<evidence type="ECO:0000313" key="5">
    <source>
        <dbReference type="EMBL" id="OGF68048.1"/>
    </source>
</evidence>